<protein>
    <recommendedName>
        <fullName evidence="3">FlgN protein</fullName>
    </recommendedName>
</protein>
<organism evidence="1 2">
    <name type="scientific">Paenibacillus wenxiniae</name>
    <dbReference type="NCBI Taxonomy" id="1636843"/>
    <lineage>
        <taxon>Bacteria</taxon>
        <taxon>Bacillati</taxon>
        <taxon>Bacillota</taxon>
        <taxon>Bacilli</taxon>
        <taxon>Bacillales</taxon>
        <taxon>Paenibacillaceae</taxon>
        <taxon>Paenibacillus</taxon>
    </lineage>
</organism>
<proteinExistence type="predicted"/>
<evidence type="ECO:0000313" key="1">
    <source>
        <dbReference type="EMBL" id="MFD1887671.1"/>
    </source>
</evidence>
<gene>
    <name evidence="1" type="ORF">ACFSC9_19520</name>
</gene>
<reference evidence="2" key="1">
    <citation type="journal article" date="2019" name="Int. J. Syst. Evol. Microbiol.">
        <title>The Global Catalogue of Microorganisms (GCM) 10K type strain sequencing project: providing services to taxonomists for standard genome sequencing and annotation.</title>
        <authorList>
            <consortium name="The Broad Institute Genomics Platform"/>
            <consortium name="The Broad Institute Genome Sequencing Center for Infectious Disease"/>
            <person name="Wu L."/>
            <person name="Ma J."/>
        </authorList>
    </citation>
    <scope>NUCLEOTIDE SEQUENCE [LARGE SCALE GENOMIC DNA]</scope>
    <source>
        <strain evidence="2">CCUG 54950</strain>
    </source>
</reference>
<dbReference type="EMBL" id="JBHUEH010000032">
    <property type="protein sequence ID" value="MFD1887671.1"/>
    <property type="molecule type" value="Genomic_DNA"/>
</dbReference>
<sequence length="155" mass="17600">MTDLHHTFSQMEQDVQHTLQETESMKHPLIELIRYSLHEQQEALSRLLPLLATASSPEQESDGAADHFLSLDEMKPYLSLLYQNQETSEPTVRAWVRAVQWMPSFETAASEDIQGRFNDMHHRLEMAGAGLAEQFGAKALKFVIPAAYTETEVKA</sequence>
<accession>A0ABW4RN92</accession>
<dbReference type="RefSeq" id="WP_347324030.1">
    <property type="nucleotide sequence ID" value="NZ_JBCGUH010000002.1"/>
</dbReference>
<comment type="caution">
    <text evidence="1">The sequence shown here is derived from an EMBL/GenBank/DDBJ whole genome shotgun (WGS) entry which is preliminary data.</text>
</comment>
<evidence type="ECO:0000313" key="2">
    <source>
        <dbReference type="Proteomes" id="UP001597233"/>
    </source>
</evidence>
<keyword evidence="2" id="KW-1185">Reference proteome</keyword>
<evidence type="ECO:0008006" key="3">
    <source>
        <dbReference type="Google" id="ProtNLM"/>
    </source>
</evidence>
<dbReference type="Proteomes" id="UP001597233">
    <property type="component" value="Unassembled WGS sequence"/>
</dbReference>
<name>A0ABW4RN92_9BACL</name>